<dbReference type="Proteomes" id="UP000278746">
    <property type="component" value="Unassembled WGS sequence"/>
</dbReference>
<reference evidence="1 2" key="1">
    <citation type="submission" date="2018-10" db="EMBL/GenBank/DDBJ databases">
        <title>Bacillus Keqinensis sp. nov., a moderately halophilic bacterium isolated from a saline-alkaline lake.</title>
        <authorList>
            <person name="Wang H."/>
        </authorList>
    </citation>
    <scope>NUCLEOTIDE SEQUENCE [LARGE SCALE GENOMIC DNA]</scope>
    <source>
        <strain evidence="1 2">KQ-3</strain>
    </source>
</reference>
<dbReference type="AlphaFoldDB" id="A0A3M7TT50"/>
<dbReference type="GO" id="GO:0003676">
    <property type="term" value="F:nucleic acid binding"/>
    <property type="evidence" value="ECO:0007669"/>
    <property type="project" value="InterPro"/>
</dbReference>
<dbReference type="InterPro" id="IPR011856">
    <property type="entry name" value="tRNA_endonuc-like_dom_sf"/>
</dbReference>
<name>A0A3M7TT50_9BACI</name>
<protein>
    <submittedName>
        <fullName evidence="1">Uncharacterized protein</fullName>
    </submittedName>
</protein>
<comment type="caution">
    <text evidence="1">The sequence shown here is derived from an EMBL/GenBank/DDBJ whole genome shotgun (WGS) entry which is preliminary data.</text>
</comment>
<dbReference type="RefSeq" id="WP_122896333.1">
    <property type="nucleotide sequence ID" value="NZ_RHIB01000001.1"/>
</dbReference>
<gene>
    <name evidence="1" type="ORF">EBO34_02250</name>
</gene>
<proteinExistence type="predicted"/>
<dbReference type="OrthoDB" id="7059891at2"/>
<dbReference type="Gene3D" id="3.40.1350.10">
    <property type="match status" value="1"/>
</dbReference>
<dbReference type="EMBL" id="RHIB01000001">
    <property type="protein sequence ID" value="RNA68808.1"/>
    <property type="molecule type" value="Genomic_DNA"/>
</dbReference>
<organism evidence="1 2">
    <name type="scientific">Alteribacter keqinensis</name>
    <dbReference type="NCBI Taxonomy" id="2483800"/>
    <lineage>
        <taxon>Bacteria</taxon>
        <taxon>Bacillati</taxon>
        <taxon>Bacillota</taxon>
        <taxon>Bacilli</taxon>
        <taxon>Bacillales</taxon>
        <taxon>Bacillaceae</taxon>
        <taxon>Alteribacter</taxon>
    </lineage>
</organism>
<sequence>MDYFNPKKINLKDHPTLSERWVQDRISENPTILGLGDIVLKDKERIQPKAGRLDLLLQDPETNRRYEVEVQLGKTDEKHIIRTIEYWDIERKRYPQYEHCAVIIAEDITSRFLNVINLFNGNIPLIAIQMTAVEVDNKVGLFFTTVLDETPLGLVEEDEEVQELTDRKYWEQRGTKETVSIADELLRVLHESDPNLNLKYNKMYIGLEKSGNPNNFVIFKPRKNSITIEVRLPKTEELDRQFEESEVDILEYSKRYGRYRIRLVKKDIKVHGDLINHILKKAYETSII</sequence>
<keyword evidence="2" id="KW-1185">Reference proteome</keyword>
<evidence type="ECO:0000313" key="2">
    <source>
        <dbReference type="Proteomes" id="UP000278746"/>
    </source>
</evidence>
<accession>A0A3M7TT50</accession>
<evidence type="ECO:0000313" key="1">
    <source>
        <dbReference type="EMBL" id="RNA68808.1"/>
    </source>
</evidence>